<dbReference type="EMBL" id="JAQQWI010000002">
    <property type="protein sequence ID" value="KAK8037696.1"/>
    <property type="molecule type" value="Genomic_DNA"/>
</dbReference>
<accession>A0ABR1STN0</accession>
<proteinExistence type="predicted"/>
<evidence type="ECO:0000313" key="1">
    <source>
        <dbReference type="EMBL" id="KAK8037696.1"/>
    </source>
</evidence>
<organism evidence="1 2">
    <name type="scientific">Apiospora marii</name>
    <dbReference type="NCBI Taxonomy" id="335849"/>
    <lineage>
        <taxon>Eukaryota</taxon>
        <taxon>Fungi</taxon>
        <taxon>Dikarya</taxon>
        <taxon>Ascomycota</taxon>
        <taxon>Pezizomycotina</taxon>
        <taxon>Sordariomycetes</taxon>
        <taxon>Xylariomycetidae</taxon>
        <taxon>Amphisphaeriales</taxon>
        <taxon>Apiosporaceae</taxon>
        <taxon>Apiospora</taxon>
    </lineage>
</organism>
<gene>
    <name evidence="1" type="ORF">PG991_001042</name>
</gene>
<name>A0ABR1STN0_9PEZI</name>
<reference evidence="1 2" key="1">
    <citation type="submission" date="2023-01" db="EMBL/GenBank/DDBJ databases">
        <title>Analysis of 21 Apiospora genomes using comparative genomics revels a genus with tremendous synthesis potential of carbohydrate active enzymes and secondary metabolites.</title>
        <authorList>
            <person name="Sorensen T."/>
        </authorList>
    </citation>
    <scope>NUCLEOTIDE SEQUENCE [LARGE SCALE GENOMIC DNA]</scope>
    <source>
        <strain evidence="1 2">CBS 20057</strain>
    </source>
</reference>
<dbReference type="Proteomes" id="UP001396898">
    <property type="component" value="Unassembled WGS sequence"/>
</dbReference>
<comment type="caution">
    <text evidence="1">The sequence shown here is derived from an EMBL/GenBank/DDBJ whole genome shotgun (WGS) entry which is preliminary data.</text>
</comment>
<sequence length="266" mass="28315">MICLLGYRNQKDLGDFFPDEVVVQDECEKVFVGSKRLVVRLGHSVQFEVLCGSTKEQLVTDLLGDASLKVLQLVVGSRQPPMLEVRLEMVAPGDVELQSMIRVLAQVRPRGDPLLHVELVVVRQQRQGQKVPDVLAGRLPLVAADGAPLGHLVVVAQLLGHLLLVLALQVDLGQVAVHDGPDLGVVREVPLAALLAHLGLEGLALLARGRHPALPLLLAHDVDLAPRALDLGVLRVDPGLGDLACRLAAEGAVPGSVAVGARHDGY</sequence>
<keyword evidence="2" id="KW-1185">Reference proteome</keyword>
<evidence type="ECO:0000313" key="2">
    <source>
        <dbReference type="Proteomes" id="UP001396898"/>
    </source>
</evidence>
<protein>
    <submittedName>
        <fullName evidence="1">Uncharacterized protein</fullName>
    </submittedName>
</protein>